<dbReference type="Proteomes" id="UP000285123">
    <property type="component" value="Unassembled WGS sequence"/>
</dbReference>
<dbReference type="PANTHER" id="PTHR40277">
    <property type="entry name" value="BLL5419 PROTEIN"/>
    <property type="match status" value="1"/>
</dbReference>
<evidence type="ECO:0000256" key="6">
    <source>
        <dbReference type="SAM" id="MobiDB-lite"/>
    </source>
</evidence>
<evidence type="ECO:0000256" key="4">
    <source>
        <dbReference type="ARBA" id="ARBA00022989"/>
    </source>
</evidence>
<dbReference type="GO" id="GO:0005886">
    <property type="term" value="C:plasma membrane"/>
    <property type="evidence" value="ECO:0007669"/>
    <property type="project" value="UniProtKB-SubCell"/>
</dbReference>
<name>A0A423PST5_9GAMM</name>
<feature type="compositionally biased region" description="Low complexity" evidence="6">
    <location>
        <begin position="359"/>
        <end position="370"/>
    </location>
</feature>
<feature type="transmembrane region" description="Helical" evidence="7">
    <location>
        <begin position="25"/>
        <end position="43"/>
    </location>
</feature>
<keyword evidence="4 7" id="KW-1133">Transmembrane helix</keyword>
<dbReference type="PANTHER" id="PTHR40277:SF1">
    <property type="entry name" value="BLL5419 PROTEIN"/>
    <property type="match status" value="1"/>
</dbReference>
<protein>
    <recommendedName>
        <fullName evidence="10">Lysylphosphatidylglycerol synthetase</fullName>
    </recommendedName>
</protein>
<feature type="transmembrane region" description="Helical" evidence="7">
    <location>
        <begin position="222"/>
        <end position="243"/>
    </location>
</feature>
<organism evidence="8 9">
    <name type="scientific">Salinisphaera orenii YIM 95161</name>
    <dbReference type="NCBI Taxonomy" id="1051139"/>
    <lineage>
        <taxon>Bacteria</taxon>
        <taxon>Pseudomonadati</taxon>
        <taxon>Pseudomonadota</taxon>
        <taxon>Gammaproteobacteria</taxon>
        <taxon>Salinisphaerales</taxon>
        <taxon>Salinisphaeraceae</taxon>
        <taxon>Salinisphaera</taxon>
    </lineage>
</organism>
<dbReference type="InterPro" id="IPR022791">
    <property type="entry name" value="L-PG_synthase/AglD"/>
</dbReference>
<accession>A0A423PST5</accession>
<keyword evidence="2" id="KW-1003">Cell membrane</keyword>
<evidence type="ECO:0008006" key="10">
    <source>
        <dbReference type="Google" id="ProtNLM"/>
    </source>
</evidence>
<evidence type="ECO:0000313" key="9">
    <source>
        <dbReference type="Proteomes" id="UP000285123"/>
    </source>
</evidence>
<comment type="caution">
    <text evidence="8">The sequence shown here is derived from an EMBL/GenBank/DDBJ whole genome shotgun (WGS) entry which is preliminary data.</text>
</comment>
<sequence length="370" mass="39196">MLPRRAPRPARHAAAGRAVTPRQAALLRLSVTVILLGLVAWRLDTAEIAAQLGTIAPGWALAALALTVPQVVVSAWRWRLTARGIGLDLRLPVAVREYYLATFLNQVLPGGVLGDATRAWRHARHNDNRGAVHAVLIERLSGQLAMVLIAAFAVLQARGLREGVGRAFEQVDPWAASGGFILLAGGGLLAAYVVRGSRRMAIHLLSLIDSLRRGLLGRRMVALQLASSLLVAASYVGVFVLCAQALGLDRGAQSLWMLAPPVLLAMAIPLSVAGWGLREGAAAIIWSLAGLPAQEGVAISITYGLIVLVSSLPGLVVLARGGRRRAPSRDGRDPDRTACRHPAYAFGTAAAGRHRASRSRPASPRAGRSR</sequence>
<reference evidence="8 9" key="1">
    <citation type="submission" date="2013-10" db="EMBL/GenBank/DDBJ databases">
        <title>Salinisphaera halophila YIM 95161 Genome Sequencing.</title>
        <authorList>
            <person name="Lai Q."/>
            <person name="Li C."/>
            <person name="Shao Z."/>
        </authorList>
    </citation>
    <scope>NUCLEOTIDE SEQUENCE [LARGE SCALE GENOMIC DNA]</scope>
    <source>
        <strain evidence="8 9">YIM 95161</strain>
    </source>
</reference>
<evidence type="ECO:0000313" key="8">
    <source>
        <dbReference type="EMBL" id="ROO28581.1"/>
    </source>
</evidence>
<evidence type="ECO:0000256" key="2">
    <source>
        <dbReference type="ARBA" id="ARBA00022475"/>
    </source>
</evidence>
<proteinExistence type="predicted"/>
<dbReference type="Pfam" id="PF03706">
    <property type="entry name" value="LPG_synthase_TM"/>
    <property type="match status" value="1"/>
</dbReference>
<dbReference type="AlphaFoldDB" id="A0A423PST5"/>
<gene>
    <name evidence="8" type="ORF">SAHL_10060</name>
</gene>
<evidence type="ECO:0000256" key="5">
    <source>
        <dbReference type="ARBA" id="ARBA00023136"/>
    </source>
</evidence>
<evidence type="ECO:0000256" key="7">
    <source>
        <dbReference type="SAM" id="Phobius"/>
    </source>
</evidence>
<feature type="transmembrane region" description="Helical" evidence="7">
    <location>
        <begin position="174"/>
        <end position="193"/>
    </location>
</feature>
<evidence type="ECO:0000256" key="1">
    <source>
        <dbReference type="ARBA" id="ARBA00004651"/>
    </source>
</evidence>
<feature type="region of interest" description="Disordered" evidence="6">
    <location>
        <begin position="323"/>
        <end position="370"/>
    </location>
</feature>
<feature type="transmembrane region" description="Helical" evidence="7">
    <location>
        <begin position="297"/>
        <end position="319"/>
    </location>
</feature>
<keyword evidence="3 7" id="KW-0812">Transmembrane</keyword>
<comment type="subcellular location">
    <subcellularLocation>
        <location evidence="1">Cell membrane</location>
        <topology evidence="1">Multi-pass membrane protein</topology>
    </subcellularLocation>
</comment>
<feature type="transmembrane region" description="Helical" evidence="7">
    <location>
        <begin position="255"/>
        <end position="277"/>
    </location>
</feature>
<keyword evidence="5 7" id="KW-0472">Membrane</keyword>
<feature type="transmembrane region" description="Helical" evidence="7">
    <location>
        <begin position="55"/>
        <end position="76"/>
    </location>
</feature>
<evidence type="ECO:0000256" key="3">
    <source>
        <dbReference type="ARBA" id="ARBA00022692"/>
    </source>
</evidence>
<feature type="compositionally biased region" description="Basic and acidic residues" evidence="6">
    <location>
        <begin position="327"/>
        <end position="338"/>
    </location>
</feature>
<dbReference type="EMBL" id="AYKF01000086">
    <property type="protein sequence ID" value="ROO28581.1"/>
    <property type="molecule type" value="Genomic_DNA"/>
</dbReference>